<proteinExistence type="predicted"/>
<organism evidence="1">
    <name type="scientific">Rhizophora mucronata</name>
    <name type="common">Asiatic mangrove</name>
    <dbReference type="NCBI Taxonomy" id="61149"/>
    <lineage>
        <taxon>Eukaryota</taxon>
        <taxon>Viridiplantae</taxon>
        <taxon>Streptophyta</taxon>
        <taxon>Embryophyta</taxon>
        <taxon>Tracheophyta</taxon>
        <taxon>Spermatophyta</taxon>
        <taxon>Magnoliopsida</taxon>
        <taxon>eudicotyledons</taxon>
        <taxon>Gunneridae</taxon>
        <taxon>Pentapetalae</taxon>
        <taxon>rosids</taxon>
        <taxon>fabids</taxon>
        <taxon>Malpighiales</taxon>
        <taxon>Rhizophoraceae</taxon>
        <taxon>Rhizophora</taxon>
    </lineage>
</organism>
<sequence length="39" mass="4598">MPKHTIDDLKEKKGVKTTNCVFSLVLEDQKLIFKAFRYI</sequence>
<dbReference type="EMBL" id="GGEC01060319">
    <property type="protein sequence ID" value="MBX40803.1"/>
    <property type="molecule type" value="Transcribed_RNA"/>
</dbReference>
<reference evidence="1" key="1">
    <citation type="submission" date="2018-02" db="EMBL/GenBank/DDBJ databases">
        <title>Rhizophora mucronata_Transcriptome.</title>
        <authorList>
            <person name="Meera S.P."/>
            <person name="Sreeshan A."/>
            <person name="Augustine A."/>
        </authorList>
    </citation>
    <scope>NUCLEOTIDE SEQUENCE</scope>
    <source>
        <tissue evidence="1">Leaf</tissue>
    </source>
</reference>
<evidence type="ECO:0000313" key="1">
    <source>
        <dbReference type="EMBL" id="MBX40803.1"/>
    </source>
</evidence>
<accession>A0A2P2NEA5</accession>
<name>A0A2P2NEA5_RHIMU</name>
<dbReference type="AlphaFoldDB" id="A0A2P2NEA5"/>
<protein>
    <submittedName>
        <fullName evidence="1">Uncharacterized protein</fullName>
    </submittedName>
</protein>